<dbReference type="PANTHER" id="PTHR23416">
    <property type="entry name" value="SIALIC ACID SYNTHASE-RELATED"/>
    <property type="match status" value="1"/>
</dbReference>
<gene>
    <name evidence="5" type="ORF">PQU95_02705</name>
</gene>
<organism evidence="5 6">
    <name type="scientific">Vogesella aquatica</name>
    <dbReference type="NCBI Taxonomy" id="2984206"/>
    <lineage>
        <taxon>Bacteria</taxon>
        <taxon>Pseudomonadati</taxon>
        <taxon>Pseudomonadota</taxon>
        <taxon>Betaproteobacteria</taxon>
        <taxon>Neisseriales</taxon>
        <taxon>Chromobacteriaceae</taxon>
        <taxon>Vogesella</taxon>
    </lineage>
</organism>
<comment type="similarity">
    <text evidence="1">Belongs to the transferase hexapeptide repeat family.</text>
</comment>
<keyword evidence="3" id="KW-0677">Repeat</keyword>
<evidence type="ECO:0000313" key="6">
    <source>
        <dbReference type="Proteomes" id="UP001219956"/>
    </source>
</evidence>
<dbReference type="Gene3D" id="2.160.10.10">
    <property type="entry name" value="Hexapeptide repeat proteins"/>
    <property type="match status" value="1"/>
</dbReference>
<keyword evidence="2" id="KW-0808">Transferase</keyword>
<keyword evidence="6" id="KW-1185">Reference proteome</keyword>
<dbReference type="PROSITE" id="PS00101">
    <property type="entry name" value="HEXAPEP_TRANSFERASES"/>
    <property type="match status" value="1"/>
</dbReference>
<accession>A0ABT5IWY0</accession>
<dbReference type="RefSeq" id="WP_272750568.1">
    <property type="nucleotide sequence ID" value="NZ_JAQQLF010000002.1"/>
</dbReference>
<dbReference type="InterPro" id="IPR051159">
    <property type="entry name" value="Hexapeptide_acetyltransf"/>
</dbReference>
<dbReference type="PANTHER" id="PTHR23416:SF23">
    <property type="entry name" value="ACETYLTRANSFERASE C18B11.09C-RELATED"/>
    <property type="match status" value="1"/>
</dbReference>
<dbReference type="Pfam" id="PF00132">
    <property type="entry name" value="Hexapep"/>
    <property type="match status" value="1"/>
</dbReference>
<evidence type="ECO:0000256" key="2">
    <source>
        <dbReference type="ARBA" id="ARBA00022679"/>
    </source>
</evidence>
<sequence length="204" mass="22812">MVVLEVEFSNSSLAKNVLHKFFMEVECELIMKYFRMAMYFLYMAIFRHTPEPYRPYSFFLPKVRVFLVRNFLTECGDGLVVGSNADISYDIKIGSNSGIGTRSVIQRKVTIGSGVMMGPDVKIYSTTHGHSKLDEFMYLQPITIVPTSIGNDVWIGANSIILPGKKIGNHVIIGAGSVVTKDIPDWAIVGGNPARVIRFRKEVI</sequence>
<protein>
    <submittedName>
        <fullName evidence="5">Acyltransferase</fullName>
    </submittedName>
</protein>
<evidence type="ECO:0000256" key="1">
    <source>
        <dbReference type="ARBA" id="ARBA00007274"/>
    </source>
</evidence>
<keyword evidence="4 5" id="KW-0012">Acyltransferase</keyword>
<dbReference type="SUPFAM" id="SSF51161">
    <property type="entry name" value="Trimeric LpxA-like enzymes"/>
    <property type="match status" value="1"/>
</dbReference>
<proteinExistence type="inferred from homology"/>
<comment type="caution">
    <text evidence="5">The sequence shown here is derived from an EMBL/GenBank/DDBJ whole genome shotgun (WGS) entry which is preliminary data.</text>
</comment>
<evidence type="ECO:0000256" key="4">
    <source>
        <dbReference type="ARBA" id="ARBA00023315"/>
    </source>
</evidence>
<dbReference type="Proteomes" id="UP001219956">
    <property type="component" value="Unassembled WGS sequence"/>
</dbReference>
<dbReference type="CDD" id="cd04647">
    <property type="entry name" value="LbH_MAT_like"/>
    <property type="match status" value="1"/>
</dbReference>
<evidence type="ECO:0000256" key="3">
    <source>
        <dbReference type="ARBA" id="ARBA00022737"/>
    </source>
</evidence>
<dbReference type="InterPro" id="IPR018357">
    <property type="entry name" value="Hexapep_transf_CS"/>
</dbReference>
<evidence type="ECO:0000313" key="5">
    <source>
        <dbReference type="EMBL" id="MDC7716134.1"/>
    </source>
</evidence>
<dbReference type="EMBL" id="JAQQLF010000002">
    <property type="protein sequence ID" value="MDC7716134.1"/>
    <property type="molecule type" value="Genomic_DNA"/>
</dbReference>
<reference evidence="5 6" key="1">
    <citation type="submission" date="2023-01" db="EMBL/GenBank/DDBJ databases">
        <title>Novel species of the genus Vogesella isolated from rivers.</title>
        <authorList>
            <person name="Lu H."/>
        </authorList>
    </citation>
    <scope>NUCLEOTIDE SEQUENCE [LARGE SCALE GENOMIC DNA]</scope>
    <source>
        <strain evidence="5 6">DC21W</strain>
    </source>
</reference>
<dbReference type="InterPro" id="IPR001451">
    <property type="entry name" value="Hexapep"/>
</dbReference>
<name>A0ABT5IWY0_9NEIS</name>
<dbReference type="InterPro" id="IPR011004">
    <property type="entry name" value="Trimer_LpxA-like_sf"/>
</dbReference>
<dbReference type="GO" id="GO:0016746">
    <property type="term" value="F:acyltransferase activity"/>
    <property type="evidence" value="ECO:0007669"/>
    <property type="project" value="UniProtKB-KW"/>
</dbReference>